<keyword evidence="2" id="KW-1185">Reference proteome</keyword>
<name>D9PZ42_ACIS3</name>
<proteinExistence type="predicted"/>
<protein>
    <submittedName>
        <fullName evidence="1">Transcriptional regulator</fullName>
    </submittedName>
</protein>
<sequence length="118" mass="13492">MSFDVRQVVSMSPDERERFMTQVFNQLMGMSREQVVSTLVEFIRQLAAVATDEQYKEVCKTNVGIIGKLPEDVAKQVVQMRLEAQSRLPPGLKERDQRLLMQAISESPYANKVMSLLK</sequence>
<accession>D9PZ42</accession>
<dbReference type="eggNOG" id="arCOG05321">
    <property type="taxonomic scope" value="Archaea"/>
</dbReference>
<organism evidence="1 2">
    <name type="scientific">Acidilobus saccharovorans (strain DSM 16705 / JCM 18335 / VKM B-2471 / 345-15)</name>
    <dbReference type="NCBI Taxonomy" id="666510"/>
    <lineage>
        <taxon>Archaea</taxon>
        <taxon>Thermoproteota</taxon>
        <taxon>Thermoprotei</taxon>
        <taxon>Acidilobales</taxon>
        <taxon>Acidilobaceae</taxon>
        <taxon>Acidilobus</taxon>
    </lineage>
</organism>
<dbReference type="KEGG" id="asc:ASAC_1424"/>
<dbReference type="InParanoid" id="D9PZ42"/>
<gene>
    <name evidence="1" type="ordered locus">ASAC_1424</name>
</gene>
<dbReference type="AlphaFoldDB" id="D9PZ42"/>
<evidence type="ECO:0000313" key="2">
    <source>
        <dbReference type="Proteomes" id="UP000000346"/>
    </source>
</evidence>
<dbReference type="STRING" id="666510.ASAC_1424"/>
<evidence type="ECO:0000313" key="1">
    <source>
        <dbReference type="EMBL" id="ADL19829.1"/>
    </source>
</evidence>
<reference evidence="1 2" key="1">
    <citation type="journal article" date="2010" name="Appl. Environ. Microbiol.">
        <title>The genome sequence of the crenarchaeon Acidilobus saccharovorans supports a new order, Acidilobales, and suggests an important ecological role in terrestrial acidic hot springs.</title>
        <authorList>
            <person name="Mardanov A.V."/>
            <person name="Svetlitchnyi V.A."/>
            <person name="Beletsky A.V."/>
            <person name="Prokofeva M.I."/>
            <person name="Bonch-Osmolovskaya E.A."/>
            <person name="Ravin N.V."/>
            <person name="Skryabin K.G."/>
        </authorList>
    </citation>
    <scope>NUCLEOTIDE SEQUENCE [LARGE SCALE GENOMIC DNA]</scope>
    <source>
        <strain evidence="2">DSM 16705 / JCM 18335 / VKM B-2471 / 345-15</strain>
    </source>
</reference>
<dbReference type="HOGENOM" id="CLU_155017_0_0_2"/>
<dbReference type="Proteomes" id="UP000000346">
    <property type="component" value="Chromosome"/>
</dbReference>
<dbReference type="EMBL" id="CP001742">
    <property type="protein sequence ID" value="ADL19829.1"/>
    <property type="molecule type" value="Genomic_DNA"/>
</dbReference>